<dbReference type="Proteomes" id="UP000187651">
    <property type="component" value="Unassembled WGS sequence"/>
</dbReference>
<accession>A0A1G9VJB9</accession>
<dbReference type="GO" id="GO:0016787">
    <property type="term" value="F:hydrolase activity"/>
    <property type="evidence" value="ECO:0007669"/>
    <property type="project" value="UniProtKB-KW"/>
</dbReference>
<dbReference type="RefSeq" id="WP_083330271.1">
    <property type="nucleotide sequence ID" value="NZ_FNHZ01000002.1"/>
</dbReference>
<evidence type="ECO:0000256" key="11">
    <source>
        <dbReference type="RuleBase" id="RU361274"/>
    </source>
</evidence>
<dbReference type="SUPFAM" id="SSF64438">
    <property type="entry name" value="CNF1/YfiH-like putative cysteine hydrolases"/>
    <property type="match status" value="1"/>
</dbReference>
<dbReference type="PANTHER" id="PTHR30616">
    <property type="entry name" value="UNCHARACTERIZED PROTEIN YFIH"/>
    <property type="match status" value="1"/>
</dbReference>
<evidence type="ECO:0000313" key="12">
    <source>
        <dbReference type="EMBL" id="SDM71905.1"/>
    </source>
</evidence>
<comment type="catalytic activity">
    <reaction evidence="8">
        <text>adenosine + H2O + H(+) = inosine + NH4(+)</text>
        <dbReference type="Rhea" id="RHEA:24408"/>
        <dbReference type="ChEBI" id="CHEBI:15377"/>
        <dbReference type="ChEBI" id="CHEBI:15378"/>
        <dbReference type="ChEBI" id="CHEBI:16335"/>
        <dbReference type="ChEBI" id="CHEBI:17596"/>
        <dbReference type="ChEBI" id="CHEBI:28938"/>
        <dbReference type="EC" id="3.5.4.4"/>
    </reaction>
    <physiologicalReaction direction="left-to-right" evidence="8">
        <dbReference type="Rhea" id="RHEA:24409"/>
    </physiologicalReaction>
</comment>
<evidence type="ECO:0000256" key="8">
    <source>
        <dbReference type="ARBA" id="ARBA00047989"/>
    </source>
</evidence>
<comment type="catalytic activity">
    <reaction evidence="10">
        <text>S-methyl-5'-thioadenosine + phosphate = 5-(methylsulfanyl)-alpha-D-ribose 1-phosphate + adenine</text>
        <dbReference type="Rhea" id="RHEA:11852"/>
        <dbReference type="ChEBI" id="CHEBI:16708"/>
        <dbReference type="ChEBI" id="CHEBI:17509"/>
        <dbReference type="ChEBI" id="CHEBI:43474"/>
        <dbReference type="ChEBI" id="CHEBI:58533"/>
        <dbReference type="EC" id="2.4.2.28"/>
    </reaction>
    <physiologicalReaction direction="left-to-right" evidence="10">
        <dbReference type="Rhea" id="RHEA:11853"/>
    </physiologicalReaction>
</comment>
<dbReference type="Gene3D" id="3.60.140.10">
    <property type="entry name" value="CNF1/YfiH-like putative cysteine hydrolases"/>
    <property type="match status" value="1"/>
</dbReference>
<reference evidence="13" key="1">
    <citation type="submission" date="2016-10" db="EMBL/GenBank/DDBJ databases">
        <authorList>
            <person name="Varghese N."/>
            <person name="Submissions S."/>
        </authorList>
    </citation>
    <scope>NUCLEOTIDE SEQUENCE [LARGE SCALE GENOMIC DNA]</scope>
    <source>
        <strain evidence="13">M83</strain>
    </source>
</reference>
<proteinExistence type="inferred from homology"/>
<evidence type="ECO:0000313" key="13">
    <source>
        <dbReference type="Proteomes" id="UP000187651"/>
    </source>
</evidence>
<keyword evidence="4" id="KW-0808">Transferase</keyword>
<dbReference type="PANTHER" id="PTHR30616:SF2">
    <property type="entry name" value="PURINE NUCLEOSIDE PHOSPHORYLASE LACC1"/>
    <property type="match status" value="1"/>
</dbReference>
<dbReference type="GO" id="GO:0017061">
    <property type="term" value="F:S-methyl-5-thioadenosine phosphorylase activity"/>
    <property type="evidence" value="ECO:0007669"/>
    <property type="project" value="UniProtKB-EC"/>
</dbReference>
<evidence type="ECO:0000256" key="9">
    <source>
        <dbReference type="ARBA" id="ARBA00048968"/>
    </source>
</evidence>
<gene>
    <name evidence="12" type="ORF">SAMN05216544_0974</name>
</gene>
<evidence type="ECO:0000256" key="5">
    <source>
        <dbReference type="ARBA" id="ARBA00022723"/>
    </source>
</evidence>
<name>A0A1G9VJB9_9FIRM</name>
<organism evidence="12 13">
    <name type="scientific">Lachnospira pectinoschiza</name>
    <dbReference type="NCBI Taxonomy" id="28052"/>
    <lineage>
        <taxon>Bacteria</taxon>
        <taxon>Bacillati</taxon>
        <taxon>Bacillota</taxon>
        <taxon>Clostridia</taxon>
        <taxon>Lachnospirales</taxon>
        <taxon>Lachnospiraceae</taxon>
        <taxon>Lachnospira</taxon>
    </lineage>
</organism>
<comment type="similarity">
    <text evidence="3 11">Belongs to the purine nucleoside phosphorylase YfiH/LACC1 family.</text>
</comment>
<keyword evidence="5" id="KW-0479">Metal-binding</keyword>
<dbReference type="GO" id="GO:0005507">
    <property type="term" value="F:copper ion binding"/>
    <property type="evidence" value="ECO:0007669"/>
    <property type="project" value="TreeGrafter"/>
</dbReference>
<sequence>MEFKLINNKDFFDGLKVGSCIDSTEFEEVKVAANEAFNLESAAKTQENSKGATANTTGTFTKSNKDHKVGIIRFKPFKDLDFIECAFSTRLGGVSTGYSESMSFCYDRGDSRENVLENFRIFSKAINISPDRLVYSKQTHTTNVLYVDESNAGMGVTKERNYDNIDGLITDKKNLCLVTSFADCVPVIFVDKKRHVIGSAHSGWRGTVGNITRNVVEQMGQKFGTKPEDLVSFIGPSICMDCYEISEDVAEEFKKAYSSEEQKHILLDKKNGHYQLNLHIANYYNMLNAGIKPENINVTNICTCCNKDLLFSHRGSQGKRGLLCNFIYIKQ</sequence>
<dbReference type="InterPro" id="IPR003730">
    <property type="entry name" value="Cu_polyphenol_OxRdtase"/>
</dbReference>
<evidence type="ECO:0000256" key="7">
    <source>
        <dbReference type="ARBA" id="ARBA00022833"/>
    </source>
</evidence>
<dbReference type="InterPro" id="IPR038371">
    <property type="entry name" value="Cu_polyphenol_OxRdtase_sf"/>
</dbReference>
<comment type="catalytic activity">
    <reaction evidence="1">
        <text>inosine + phosphate = alpha-D-ribose 1-phosphate + hypoxanthine</text>
        <dbReference type="Rhea" id="RHEA:27646"/>
        <dbReference type="ChEBI" id="CHEBI:17368"/>
        <dbReference type="ChEBI" id="CHEBI:17596"/>
        <dbReference type="ChEBI" id="CHEBI:43474"/>
        <dbReference type="ChEBI" id="CHEBI:57720"/>
        <dbReference type="EC" id="2.4.2.1"/>
    </reaction>
    <physiologicalReaction direction="left-to-right" evidence="1">
        <dbReference type="Rhea" id="RHEA:27647"/>
    </physiologicalReaction>
</comment>
<comment type="catalytic activity">
    <reaction evidence="9">
        <text>adenosine + phosphate = alpha-D-ribose 1-phosphate + adenine</text>
        <dbReference type="Rhea" id="RHEA:27642"/>
        <dbReference type="ChEBI" id="CHEBI:16335"/>
        <dbReference type="ChEBI" id="CHEBI:16708"/>
        <dbReference type="ChEBI" id="CHEBI:43474"/>
        <dbReference type="ChEBI" id="CHEBI:57720"/>
        <dbReference type="EC" id="2.4.2.1"/>
    </reaction>
    <physiologicalReaction direction="left-to-right" evidence="9">
        <dbReference type="Rhea" id="RHEA:27643"/>
    </physiologicalReaction>
</comment>
<keyword evidence="6" id="KW-0378">Hydrolase</keyword>
<dbReference type="InterPro" id="IPR011324">
    <property type="entry name" value="Cytotoxic_necrot_fac-like_cat"/>
</dbReference>
<dbReference type="EMBL" id="FNHZ01000002">
    <property type="protein sequence ID" value="SDM71905.1"/>
    <property type="molecule type" value="Genomic_DNA"/>
</dbReference>
<protein>
    <recommendedName>
        <fullName evidence="11">Purine nucleoside phosphorylase</fullName>
    </recommendedName>
</protein>
<evidence type="ECO:0000256" key="4">
    <source>
        <dbReference type="ARBA" id="ARBA00022679"/>
    </source>
</evidence>
<comment type="function">
    <text evidence="2">Purine nucleoside enzyme that catalyzes the phosphorolysis of adenosine and inosine nucleosides, yielding D-ribose 1-phosphate and the respective free bases, adenine and hypoxanthine. Also catalyzes the phosphorolysis of S-methyl-5'-thioadenosine into adenine and S-methyl-5-thio-alpha-D-ribose 1-phosphate. Also has adenosine deaminase activity.</text>
</comment>
<dbReference type="Pfam" id="PF02578">
    <property type="entry name" value="Cu-oxidase_4"/>
    <property type="match status" value="1"/>
</dbReference>
<evidence type="ECO:0000256" key="10">
    <source>
        <dbReference type="ARBA" id="ARBA00049893"/>
    </source>
</evidence>
<evidence type="ECO:0000256" key="2">
    <source>
        <dbReference type="ARBA" id="ARBA00003215"/>
    </source>
</evidence>
<evidence type="ECO:0000256" key="3">
    <source>
        <dbReference type="ARBA" id="ARBA00007353"/>
    </source>
</evidence>
<dbReference type="NCBIfam" id="TIGR00726">
    <property type="entry name" value="peptidoglycan editing factor PgeF"/>
    <property type="match status" value="1"/>
</dbReference>
<dbReference type="OrthoDB" id="4279at2"/>
<keyword evidence="13" id="KW-1185">Reference proteome</keyword>
<keyword evidence="7" id="KW-0862">Zinc</keyword>
<evidence type="ECO:0000256" key="6">
    <source>
        <dbReference type="ARBA" id="ARBA00022801"/>
    </source>
</evidence>
<evidence type="ECO:0000256" key="1">
    <source>
        <dbReference type="ARBA" id="ARBA00000553"/>
    </source>
</evidence>
<dbReference type="AlphaFoldDB" id="A0A1G9VJB9"/>
<dbReference type="CDD" id="cd16833">
    <property type="entry name" value="YfiH"/>
    <property type="match status" value="1"/>
</dbReference>